<feature type="compositionally biased region" description="Basic and acidic residues" evidence="1">
    <location>
        <begin position="1"/>
        <end position="18"/>
    </location>
</feature>
<name>A0A0B0N812_GOSAR</name>
<accession>A0A0B0N812</accession>
<dbReference type="EMBL" id="JRRC01516978">
    <property type="protein sequence ID" value="KHG08945.1"/>
    <property type="molecule type" value="Genomic_DNA"/>
</dbReference>
<proteinExistence type="predicted"/>
<sequence>MSKISPHRENARIPEARNRVGSGIKGVRVPAGMCTGACAGVQGVGVVPGGVYGTGGYRG</sequence>
<keyword evidence="3" id="KW-1185">Reference proteome</keyword>
<evidence type="ECO:0000313" key="2">
    <source>
        <dbReference type="EMBL" id="KHG08945.1"/>
    </source>
</evidence>
<protein>
    <submittedName>
        <fullName evidence="2">Uncharacterized protein</fullName>
    </submittedName>
</protein>
<evidence type="ECO:0000313" key="3">
    <source>
        <dbReference type="Proteomes" id="UP000032142"/>
    </source>
</evidence>
<dbReference type="AlphaFoldDB" id="A0A0B0N812"/>
<comment type="caution">
    <text evidence="2">The sequence shown here is derived from an EMBL/GenBank/DDBJ whole genome shotgun (WGS) entry which is preliminary data.</text>
</comment>
<dbReference type="Proteomes" id="UP000032142">
    <property type="component" value="Unassembled WGS sequence"/>
</dbReference>
<organism evidence="2 3">
    <name type="scientific">Gossypium arboreum</name>
    <name type="common">Tree cotton</name>
    <name type="synonym">Gossypium nanking</name>
    <dbReference type="NCBI Taxonomy" id="29729"/>
    <lineage>
        <taxon>Eukaryota</taxon>
        <taxon>Viridiplantae</taxon>
        <taxon>Streptophyta</taxon>
        <taxon>Embryophyta</taxon>
        <taxon>Tracheophyta</taxon>
        <taxon>Spermatophyta</taxon>
        <taxon>Magnoliopsida</taxon>
        <taxon>eudicotyledons</taxon>
        <taxon>Gunneridae</taxon>
        <taxon>Pentapetalae</taxon>
        <taxon>rosids</taxon>
        <taxon>malvids</taxon>
        <taxon>Malvales</taxon>
        <taxon>Malvaceae</taxon>
        <taxon>Malvoideae</taxon>
        <taxon>Gossypium</taxon>
    </lineage>
</organism>
<evidence type="ECO:0000256" key="1">
    <source>
        <dbReference type="SAM" id="MobiDB-lite"/>
    </source>
</evidence>
<gene>
    <name evidence="2" type="ORF">F383_36253</name>
</gene>
<feature type="region of interest" description="Disordered" evidence="1">
    <location>
        <begin position="1"/>
        <end position="22"/>
    </location>
</feature>
<reference evidence="3" key="1">
    <citation type="submission" date="2014-09" db="EMBL/GenBank/DDBJ databases">
        <authorList>
            <person name="Mudge J."/>
            <person name="Ramaraj T."/>
            <person name="Lindquist I.E."/>
            <person name="Bharti A.K."/>
            <person name="Sundararajan A."/>
            <person name="Cameron C.T."/>
            <person name="Woodward J.E."/>
            <person name="May G.D."/>
            <person name="Brubaker C."/>
            <person name="Broadhvest J."/>
            <person name="Wilkins T.A."/>
        </authorList>
    </citation>
    <scope>NUCLEOTIDE SEQUENCE</scope>
    <source>
        <strain evidence="3">cv. AKA8401</strain>
    </source>
</reference>